<dbReference type="EMBL" id="PUJU01000151">
    <property type="protein sequence ID" value="NHB90482.1"/>
    <property type="molecule type" value="Genomic_DNA"/>
</dbReference>
<evidence type="ECO:0000313" key="2">
    <source>
        <dbReference type="EMBL" id="NHB90482.1"/>
    </source>
</evidence>
<reference evidence="2 3" key="1">
    <citation type="submission" date="2018-02" db="EMBL/GenBank/DDBJ databases">
        <authorList>
            <person name="Machado R.A."/>
        </authorList>
    </citation>
    <scope>NUCLEOTIDE SEQUENCE [LARGE SCALE GENOMIC DNA]</scope>
    <source>
        <strain evidence="2 3">T327</strain>
    </source>
</reference>
<evidence type="ECO:0000259" key="1">
    <source>
        <dbReference type="Pfam" id="PF07484"/>
    </source>
</evidence>
<dbReference type="InterPro" id="IPR011083">
    <property type="entry name" value="Phage_tail_collar_dom"/>
</dbReference>
<protein>
    <submittedName>
        <fullName evidence="2">Phage tail protein</fullName>
    </submittedName>
</protein>
<sequence>MFIIRRDGAVSFGNENAAITGDGNIYGKAWSTSRDPGYLYDYLEHLCPVGVPMPYPNRYTPVGYLTCNGQAFNKSQYPQLAIAYPSGVLPDLRGEFIRGWDDGRGVDSGRVCGTWQAGANESHSHTMPTGRMPVNVDSISKTWVVVENDVSTTKVSTYVAGGNETRPRNIAFNYIVRAA</sequence>
<dbReference type="InterPro" id="IPR037053">
    <property type="entry name" value="Phage_tail_collar_dom_sf"/>
</dbReference>
<dbReference type="Pfam" id="PF07484">
    <property type="entry name" value="Collar"/>
    <property type="match status" value="1"/>
</dbReference>
<dbReference type="PANTHER" id="PTHR35191:SF1">
    <property type="entry name" value="PROPHAGE SIDE TAIL FIBER PROTEIN HOMOLOG STFQ-RELATED"/>
    <property type="match status" value="1"/>
</dbReference>
<name>A0ABX0GMJ7_9GAMM</name>
<dbReference type="SUPFAM" id="SSF88874">
    <property type="entry name" value="Receptor-binding domain of short tail fibre protein gp12"/>
    <property type="match status" value="1"/>
</dbReference>
<feature type="domain" description="Phage tail collar" evidence="1">
    <location>
        <begin position="50"/>
        <end position="97"/>
    </location>
</feature>
<dbReference type="InterPro" id="IPR051934">
    <property type="entry name" value="Phage_Tail_Fiber_Structural"/>
</dbReference>
<dbReference type="Gene3D" id="3.90.1340.10">
    <property type="entry name" value="Phage tail collar domain"/>
    <property type="match status" value="1"/>
</dbReference>
<accession>A0ABX0GMJ7</accession>
<evidence type="ECO:0000313" key="3">
    <source>
        <dbReference type="Proteomes" id="UP000697802"/>
    </source>
</evidence>
<organism evidence="2 3">
    <name type="scientific">Photorhabdus tasmaniensis</name>
    <dbReference type="NCBI Taxonomy" id="1004159"/>
    <lineage>
        <taxon>Bacteria</taxon>
        <taxon>Pseudomonadati</taxon>
        <taxon>Pseudomonadota</taxon>
        <taxon>Gammaproteobacteria</taxon>
        <taxon>Enterobacterales</taxon>
        <taxon>Morganellaceae</taxon>
        <taxon>Photorhabdus</taxon>
    </lineage>
</organism>
<gene>
    <name evidence="2" type="ORF">C5471_23545</name>
</gene>
<dbReference type="PANTHER" id="PTHR35191">
    <property type="entry name" value="PROPHAGE SIDE TAIL FIBER PROTEIN HOMOLOG STFQ-RELATED"/>
    <property type="match status" value="1"/>
</dbReference>
<keyword evidence="3" id="KW-1185">Reference proteome</keyword>
<comment type="caution">
    <text evidence="2">The sequence shown here is derived from an EMBL/GenBank/DDBJ whole genome shotgun (WGS) entry which is preliminary data.</text>
</comment>
<proteinExistence type="predicted"/>
<dbReference type="Proteomes" id="UP000697802">
    <property type="component" value="Unassembled WGS sequence"/>
</dbReference>